<dbReference type="KEGG" id="nabu:FZC36_01585"/>
<dbReference type="SUPFAM" id="SSF50249">
    <property type="entry name" value="Nucleic acid-binding proteins"/>
    <property type="match status" value="2"/>
</dbReference>
<dbReference type="AlphaFoldDB" id="A0A5C0UHS6"/>
<protein>
    <recommendedName>
        <fullName evidence="1">CSD domain-containing protein</fullName>
    </recommendedName>
</protein>
<gene>
    <name evidence="2" type="ORF">FZC36_01585</name>
</gene>
<sequence>MKLNDLYSFSPNLLKNINCKVKWFKAKRGYGFVVNEQIKEDIFIHSSVLLLFKKDLVLSPSSNIVCDINLNGHMQKPQVIAVHEVLGSKSEKMDLQECKGYIKWFNEIDDYGFVRVDNYDVFLPGKAIRENKINFYDLNPGTEVDISYFIDENEKKIVQDIKESNKQNVQSANF</sequence>
<dbReference type="InterPro" id="IPR012340">
    <property type="entry name" value="NA-bd_OB-fold"/>
</dbReference>
<reference evidence="2 3" key="1">
    <citation type="submission" date="2019-08" db="EMBL/GenBank/DDBJ databases">
        <title>Highly reduced genomes of protist endosymbionts show evolutionary convergence.</title>
        <authorList>
            <person name="George E."/>
            <person name="Husnik F."/>
            <person name="Tashyreva D."/>
            <person name="Prokopchuk G."/>
            <person name="Horak A."/>
            <person name="Kwong W.K."/>
            <person name="Lukes J."/>
            <person name="Keeling P.J."/>
        </authorList>
    </citation>
    <scope>NUCLEOTIDE SEQUENCE [LARGE SCALE GENOMIC DNA]</scope>
    <source>
        <strain evidence="2">1604HC</strain>
    </source>
</reference>
<dbReference type="OrthoDB" id="9791685at2"/>
<dbReference type="InterPro" id="IPR002059">
    <property type="entry name" value="CSP_DNA-bd"/>
</dbReference>
<keyword evidence="3" id="KW-1185">Reference proteome</keyword>
<feature type="domain" description="CSD" evidence="1">
    <location>
        <begin position="20"/>
        <end position="48"/>
    </location>
</feature>
<dbReference type="GO" id="GO:0003676">
    <property type="term" value="F:nucleic acid binding"/>
    <property type="evidence" value="ECO:0007669"/>
    <property type="project" value="InterPro"/>
</dbReference>
<dbReference type="RefSeq" id="WP_148972246.1">
    <property type="nucleotide sequence ID" value="NZ_CP043314.1"/>
</dbReference>
<dbReference type="Pfam" id="PF00313">
    <property type="entry name" value="CSD"/>
    <property type="match status" value="1"/>
</dbReference>
<evidence type="ECO:0000313" key="2">
    <source>
        <dbReference type="EMBL" id="QEK39123.1"/>
    </source>
</evidence>
<dbReference type="InterPro" id="IPR050181">
    <property type="entry name" value="Cold_shock_domain"/>
</dbReference>
<organism evidence="2 3">
    <name type="scientific">Candidatus Nesciobacter abundans</name>
    <dbReference type="NCBI Taxonomy" id="2601668"/>
    <lineage>
        <taxon>Bacteria</taxon>
        <taxon>Pseudomonadati</taxon>
        <taxon>Pseudomonadota</taxon>
        <taxon>Alphaproteobacteria</taxon>
        <taxon>Holosporales</taxon>
        <taxon>Holosporaceae</taxon>
        <taxon>Candidatus Nesciobacter</taxon>
    </lineage>
</organism>
<dbReference type="EMBL" id="CP043314">
    <property type="protein sequence ID" value="QEK39123.1"/>
    <property type="molecule type" value="Genomic_DNA"/>
</dbReference>
<evidence type="ECO:0000313" key="3">
    <source>
        <dbReference type="Proteomes" id="UP000324924"/>
    </source>
</evidence>
<dbReference type="Gene3D" id="2.40.50.140">
    <property type="entry name" value="Nucleic acid-binding proteins"/>
    <property type="match status" value="2"/>
</dbReference>
<proteinExistence type="predicted"/>
<dbReference type="PANTHER" id="PTHR11544">
    <property type="entry name" value="COLD SHOCK DOMAIN CONTAINING PROTEINS"/>
    <property type="match status" value="1"/>
</dbReference>
<dbReference type="CDD" id="cd04458">
    <property type="entry name" value="CSP_CDS"/>
    <property type="match status" value="1"/>
</dbReference>
<name>A0A5C0UHS6_9PROT</name>
<accession>A0A5C0UHS6</accession>
<dbReference type="Proteomes" id="UP000324924">
    <property type="component" value="Chromosome"/>
</dbReference>
<evidence type="ECO:0000259" key="1">
    <source>
        <dbReference type="Pfam" id="PF00313"/>
    </source>
</evidence>